<dbReference type="Proteomes" id="UP000479293">
    <property type="component" value="Unassembled WGS sequence"/>
</dbReference>
<feature type="compositionally biased region" description="Polar residues" evidence="1">
    <location>
        <begin position="333"/>
        <end position="351"/>
    </location>
</feature>
<reference evidence="2 3" key="1">
    <citation type="submission" date="2019-10" db="EMBL/GenBank/DDBJ databases">
        <title>Draft Genome Sequence of Cytophagaceae sp. SJW1-29.</title>
        <authorList>
            <person name="Choi A."/>
        </authorList>
    </citation>
    <scope>NUCLEOTIDE SEQUENCE [LARGE SCALE GENOMIC DNA]</scope>
    <source>
        <strain evidence="2 3">SJW1-29</strain>
    </source>
</reference>
<dbReference type="EMBL" id="WHLY01000001">
    <property type="protein sequence ID" value="MPR31915.1"/>
    <property type="molecule type" value="Genomic_DNA"/>
</dbReference>
<accession>A0A7C9BFD0</accession>
<evidence type="ECO:0000313" key="2">
    <source>
        <dbReference type="EMBL" id="MPR31915.1"/>
    </source>
</evidence>
<organism evidence="2 3">
    <name type="scientific">Salmonirosea aquatica</name>
    <dbReference type="NCBI Taxonomy" id="2654236"/>
    <lineage>
        <taxon>Bacteria</taxon>
        <taxon>Pseudomonadati</taxon>
        <taxon>Bacteroidota</taxon>
        <taxon>Cytophagia</taxon>
        <taxon>Cytophagales</taxon>
        <taxon>Spirosomataceae</taxon>
        <taxon>Salmonirosea</taxon>
    </lineage>
</organism>
<proteinExistence type="predicted"/>
<dbReference type="AlphaFoldDB" id="A0A7C9BFD0"/>
<evidence type="ECO:0000313" key="3">
    <source>
        <dbReference type="Proteomes" id="UP000479293"/>
    </source>
</evidence>
<dbReference type="RefSeq" id="WP_152756002.1">
    <property type="nucleotide sequence ID" value="NZ_WHLY01000001.1"/>
</dbReference>
<name>A0A7C9BFD0_9BACT</name>
<keyword evidence="3" id="KW-1185">Reference proteome</keyword>
<protein>
    <submittedName>
        <fullName evidence="2">T9SS type A sorting domain-containing protein</fullName>
    </submittedName>
</protein>
<dbReference type="InterPro" id="IPR026444">
    <property type="entry name" value="Secre_tail"/>
</dbReference>
<sequence length="600" mass="65296">MKRYLIFLMMLVLPNFLTAQMYISLPIGGVYQTTGSTTPVALAGQYVGTSLANYRIEYNVLRLNVSDGSYHSTYQNYTTIVTNPTYGLFKTTIYLPVGWYTVNVRVYNIATSSAGSSNAIKFGVGDVYVIAGQSNAQGNPPNGSSWSLPSLSTYDGVVSHNAWEPCNDSLPPYPVMSPLSGYNRIAPSGNNSWCWAKLGQDLQSGSPSGGLPIAFFNAAASGSTSNNWKRSAAGDTTANIYTGVVWCDTTYTGAAQPYFDFKTTLKYYASVFGAKAVLWHQGESDNDLTTTPISATSRTDYKDRIDYVIDQSRADFSSSLRWLVSEVSFNGKNPPGSTTRSDVTSAQNDLTISPIDGSNGSSSDYSYTGVITDPLGYAYRDATDLVHFREDRSSALSTIGGYWNTKIGAATNGYTQLGAFLPPLVTMSKSGSNWTLTVSGTYSEYRWLNMANPKPNSDFLVLGTNYNLSGSTGGSYACLVKDGSGKWTITQTIYTNCGSCREGVAELEEWHEEELGLSTKAYPVPFDKEFTIEFTIPNQSMVKLELINMNGEVISKITDNIHARGTYKYPVQTPGLSAGMIFYRLNVNGLAITKKLVKSN</sequence>
<evidence type="ECO:0000256" key="1">
    <source>
        <dbReference type="SAM" id="MobiDB-lite"/>
    </source>
</evidence>
<dbReference type="Gene3D" id="3.40.50.1110">
    <property type="entry name" value="SGNH hydrolase"/>
    <property type="match status" value="1"/>
</dbReference>
<dbReference type="GO" id="GO:0016788">
    <property type="term" value="F:hydrolase activity, acting on ester bonds"/>
    <property type="evidence" value="ECO:0007669"/>
    <property type="project" value="UniProtKB-ARBA"/>
</dbReference>
<dbReference type="SUPFAM" id="SSF52266">
    <property type="entry name" value="SGNH hydrolase"/>
    <property type="match status" value="1"/>
</dbReference>
<dbReference type="InterPro" id="IPR036514">
    <property type="entry name" value="SGNH_hydro_sf"/>
</dbReference>
<dbReference type="NCBIfam" id="TIGR04183">
    <property type="entry name" value="Por_Secre_tail"/>
    <property type="match status" value="1"/>
</dbReference>
<feature type="region of interest" description="Disordered" evidence="1">
    <location>
        <begin position="333"/>
        <end position="354"/>
    </location>
</feature>
<comment type="caution">
    <text evidence="2">The sequence shown here is derived from an EMBL/GenBank/DDBJ whole genome shotgun (WGS) entry which is preliminary data.</text>
</comment>
<gene>
    <name evidence="2" type="ORF">GBK04_00765</name>
</gene>